<protein>
    <recommendedName>
        <fullName evidence="10">G-protein coupled receptors family 1 profile domain-containing protein</fullName>
    </recommendedName>
</protein>
<feature type="transmembrane region" description="Helical" evidence="9">
    <location>
        <begin position="46"/>
        <end position="69"/>
    </location>
</feature>
<feature type="transmembrane region" description="Helical" evidence="9">
    <location>
        <begin position="267"/>
        <end position="285"/>
    </location>
</feature>
<dbReference type="Pfam" id="PF00001">
    <property type="entry name" value="7tm_1"/>
    <property type="match status" value="1"/>
</dbReference>
<dbReference type="PANTHER" id="PTHR22752">
    <property type="entry name" value="G PROTEIN-COUPLED RECEPTOR"/>
    <property type="match status" value="1"/>
</dbReference>
<sequence length="292" mass="32072">STDLVYTEGASYAQAISLIIMVICGSLGNGFVSYTIQHSKALQNTTFAFILSLAVANLGALLLCAPFPIITSIARRYILGRALCHANGFLNNLFFCASIFTLALIALHKYSSVVRPLNLAFLLTARRAKSCLVAVWAACASMSLLALGPFSGWKYIVFNPTTVHCGIAFPHTVTERIRMAGLSAVAFIIPLGLMIYAYLRIYFKVSAHERRLTHTRPNVSQLKRKLTVTLCLMFGTFVACWTPFFVLFAVALCVSDASDLPPSLGRVAYWCGYLNCCLNPALYCFRTTAFKE</sequence>
<evidence type="ECO:0000259" key="10">
    <source>
        <dbReference type="PROSITE" id="PS50262"/>
    </source>
</evidence>
<evidence type="ECO:0000313" key="11">
    <source>
        <dbReference type="EMBL" id="EDO34341.1"/>
    </source>
</evidence>
<gene>
    <name evidence="11" type="ORF">NEMVEDRAFT_v1g126176</name>
</gene>
<reference evidence="11 12" key="1">
    <citation type="journal article" date="2007" name="Science">
        <title>Sea anemone genome reveals ancestral eumetazoan gene repertoire and genomic organization.</title>
        <authorList>
            <person name="Putnam N.H."/>
            <person name="Srivastava M."/>
            <person name="Hellsten U."/>
            <person name="Dirks B."/>
            <person name="Chapman J."/>
            <person name="Salamov A."/>
            <person name="Terry A."/>
            <person name="Shapiro H."/>
            <person name="Lindquist E."/>
            <person name="Kapitonov V.V."/>
            <person name="Jurka J."/>
            <person name="Genikhovich G."/>
            <person name="Grigoriev I.V."/>
            <person name="Lucas S.M."/>
            <person name="Steele R.E."/>
            <person name="Finnerty J.R."/>
            <person name="Technau U."/>
            <person name="Martindale M.Q."/>
            <person name="Rokhsar D.S."/>
        </authorList>
    </citation>
    <scope>NUCLEOTIDE SEQUENCE [LARGE SCALE GENOMIC DNA]</scope>
    <source>
        <strain evidence="12">CH2 X CH6</strain>
    </source>
</reference>
<evidence type="ECO:0000256" key="6">
    <source>
        <dbReference type="ARBA" id="ARBA00023136"/>
    </source>
</evidence>
<feature type="domain" description="G-protein coupled receptors family 1 profile" evidence="10">
    <location>
        <begin position="28"/>
        <end position="283"/>
    </location>
</feature>
<evidence type="ECO:0000313" key="12">
    <source>
        <dbReference type="Proteomes" id="UP000001593"/>
    </source>
</evidence>
<keyword evidence="3 9" id="KW-0812">Transmembrane</keyword>
<dbReference type="PROSITE" id="PS50262">
    <property type="entry name" value="G_PROTEIN_RECEP_F1_2"/>
    <property type="match status" value="1"/>
</dbReference>
<dbReference type="GO" id="GO:0007186">
    <property type="term" value="P:G protein-coupled receptor signaling pathway"/>
    <property type="evidence" value="ECO:0000318"/>
    <property type="project" value="GO_Central"/>
</dbReference>
<keyword evidence="4 9" id="KW-1133">Transmembrane helix</keyword>
<dbReference type="PhylomeDB" id="A7SPL5"/>
<feature type="transmembrane region" description="Helical" evidence="9">
    <location>
        <begin position="179"/>
        <end position="203"/>
    </location>
</feature>
<dbReference type="InterPro" id="IPR017452">
    <property type="entry name" value="GPCR_Rhodpsn_7TM"/>
</dbReference>
<dbReference type="EMBL" id="DS469735">
    <property type="protein sequence ID" value="EDO34341.1"/>
    <property type="molecule type" value="Genomic_DNA"/>
</dbReference>
<dbReference type="PANTHER" id="PTHR22752:SF14">
    <property type="entry name" value="G-PROTEIN COUPLED RECEPTORS FAMILY 1 PROFILE DOMAIN-CONTAINING PROTEIN"/>
    <property type="match status" value="1"/>
</dbReference>
<comment type="subcellular location">
    <subcellularLocation>
        <location evidence="1">Cell membrane</location>
        <topology evidence="1">Multi-pass membrane protein</topology>
    </subcellularLocation>
</comment>
<keyword evidence="8" id="KW-0807">Transducer</keyword>
<dbReference type="Gene3D" id="1.20.1070.10">
    <property type="entry name" value="Rhodopsin 7-helix transmembrane proteins"/>
    <property type="match status" value="1"/>
</dbReference>
<feature type="transmembrane region" description="Helical" evidence="9">
    <location>
        <begin position="226"/>
        <end position="252"/>
    </location>
</feature>
<dbReference type="CDD" id="cd00637">
    <property type="entry name" value="7tm_classA_rhodopsin-like"/>
    <property type="match status" value="1"/>
</dbReference>
<dbReference type="GO" id="GO:0005886">
    <property type="term" value="C:plasma membrane"/>
    <property type="evidence" value="ECO:0000318"/>
    <property type="project" value="GO_Central"/>
</dbReference>
<proteinExistence type="predicted"/>
<dbReference type="HOGENOM" id="CLU_009579_3_3_1"/>
<dbReference type="GO" id="GO:0007602">
    <property type="term" value="P:phototransduction"/>
    <property type="evidence" value="ECO:0000318"/>
    <property type="project" value="GO_Central"/>
</dbReference>
<dbReference type="InterPro" id="IPR000276">
    <property type="entry name" value="GPCR_Rhodpsn"/>
</dbReference>
<evidence type="ECO:0000256" key="7">
    <source>
        <dbReference type="ARBA" id="ARBA00023170"/>
    </source>
</evidence>
<dbReference type="GO" id="GO:0008020">
    <property type="term" value="F:G protein-coupled photoreceptor activity"/>
    <property type="evidence" value="ECO:0000318"/>
    <property type="project" value="GO_Central"/>
</dbReference>
<keyword evidence="7" id="KW-0675">Receptor</keyword>
<organism evidence="11 12">
    <name type="scientific">Nematostella vectensis</name>
    <name type="common">Starlet sea anemone</name>
    <dbReference type="NCBI Taxonomy" id="45351"/>
    <lineage>
        <taxon>Eukaryota</taxon>
        <taxon>Metazoa</taxon>
        <taxon>Cnidaria</taxon>
        <taxon>Anthozoa</taxon>
        <taxon>Hexacorallia</taxon>
        <taxon>Actiniaria</taxon>
        <taxon>Edwardsiidae</taxon>
        <taxon>Nematostella</taxon>
    </lineage>
</organism>
<name>A7SPL5_NEMVE</name>
<evidence type="ECO:0000256" key="4">
    <source>
        <dbReference type="ARBA" id="ARBA00022989"/>
    </source>
</evidence>
<dbReference type="PRINTS" id="PR00237">
    <property type="entry name" value="GPCRRHODOPSN"/>
</dbReference>
<keyword evidence="12" id="KW-1185">Reference proteome</keyword>
<evidence type="ECO:0000256" key="1">
    <source>
        <dbReference type="ARBA" id="ARBA00004651"/>
    </source>
</evidence>
<feature type="transmembrane region" description="Helical" evidence="9">
    <location>
        <begin position="89"/>
        <end position="110"/>
    </location>
</feature>
<keyword evidence="2" id="KW-1003">Cell membrane</keyword>
<evidence type="ECO:0000256" key="3">
    <source>
        <dbReference type="ARBA" id="ARBA00022692"/>
    </source>
</evidence>
<keyword evidence="6 9" id="KW-0472">Membrane</keyword>
<feature type="non-terminal residue" evidence="11">
    <location>
        <position position="1"/>
    </location>
</feature>
<dbReference type="GO" id="GO:0071482">
    <property type="term" value="P:cellular response to light stimulus"/>
    <property type="evidence" value="ECO:0000318"/>
    <property type="project" value="GO_Central"/>
</dbReference>
<evidence type="ECO:0000256" key="8">
    <source>
        <dbReference type="ARBA" id="ARBA00023224"/>
    </source>
</evidence>
<dbReference type="OMA" id="CHANGFL"/>
<dbReference type="AlphaFoldDB" id="A7SPL5"/>
<evidence type="ECO:0000256" key="9">
    <source>
        <dbReference type="SAM" id="Phobius"/>
    </source>
</evidence>
<dbReference type="SUPFAM" id="SSF81321">
    <property type="entry name" value="Family A G protein-coupled receptor-like"/>
    <property type="match status" value="1"/>
</dbReference>
<keyword evidence="5" id="KW-0297">G-protein coupled receptor</keyword>
<feature type="transmembrane region" description="Helical" evidence="9">
    <location>
        <begin position="12"/>
        <end position="34"/>
    </location>
</feature>
<dbReference type="eggNOG" id="KOG3656">
    <property type="taxonomic scope" value="Eukaryota"/>
</dbReference>
<feature type="non-terminal residue" evidence="11">
    <location>
        <position position="292"/>
    </location>
</feature>
<dbReference type="Proteomes" id="UP000001593">
    <property type="component" value="Unassembled WGS sequence"/>
</dbReference>
<feature type="transmembrane region" description="Helical" evidence="9">
    <location>
        <begin position="131"/>
        <end position="150"/>
    </location>
</feature>
<dbReference type="FunFam" id="1.20.1070.10:FF:000504">
    <property type="entry name" value="Predicted protein"/>
    <property type="match status" value="1"/>
</dbReference>
<dbReference type="STRING" id="45351.A7SPL5"/>
<accession>A7SPL5</accession>
<evidence type="ECO:0000256" key="2">
    <source>
        <dbReference type="ARBA" id="ARBA00022475"/>
    </source>
</evidence>
<evidence type="ECO:0000256" key="5">
    <source>
        <dbReference type="ARBA" id="ARBA00023040"/>
    </source>
</evidence>
<dbReference type="InParanoid" id="A7SPL5"/>